<dbReference type="InterPro" id="IPR001627">
    <property type="entry name" value="Semap_dom"/>
</dbReference>
<feature type="domain" description="Ig-like" evidence="9">
    <location>
        <begin position="518"/>
        <end position="600"/>
    </location>
</feature>
<feature type="signal peptide" evidence="8">
    <location>
        <begin position="1"/>
        <end position="22"/>
    </location>
</feature>
<dbReference type="PANTHER" id="PTHR11036">
    <property type="entry name" value="SEMAPHORIN"/>
    <property type="match status" value="1"/>
</dbReference>
<dbReference type="SUPFAM" id="SSF48726">
    <property type="entry name" value="Immunoglobulin"/>
    <property type="match status" value="1"/>
</dbReference>
<keyword evidence="5" id="KW-0325">Glycoprotein</keyword>
<dbReference type="FunCoup" id="A0A6J2URV5">
    <property type="interactions" value="660"/>
</dbReference>
<dbReference type="GO" id="GO:0045499">
    <property type="term" value="F:chemorepellent activity"/>
    <property type="evidence" value="ECO:0007669"/>
    <property type="project" value="TreeGrafter"/>
</dbReference>
<sequence>MGFLWQVSLYVTYNFLVVCCDAIDPRLNLYQDVRLTYNRTFYHTVFFHEEGSDSLFVGGPNFVIQIDLNQREIVEHINLTSTERSCSESPCENVITAIEQFQDCLFVCGTNGENPQCWRLYPEGKNYNTEPVKSFEGTGISPPKYWQNSISLTADGDLYAAAPLYKDGTSLQFRRQTGRRSSMWMYDKWVTNPTFISAFLAKRTEDPENEKIYVLFREKNPDSSPEADPWISRVARVCKVDEGGSKRLFQNVWTSFLKARLVCGIPGESLYFNRLQDVYVQHGKNWKESRVYALFTSSWNSTAVCIYSLGDLDKVFENSSFKGYNHEIPHPRPGTCVENSKALPISTISIIRDHPEMTDWIQPIHKETPFYTSNNNYTRIVVDRVQTADKHMYNVIYLTTDSGKIHKILENKTEAFIISETQLSEDRAPVQSMTLDSKKRKLFVGFSEQLSMMDLHRCQDYNTSCETCVLSRDPYCAWAENGCTHEIQGGIQNIATGETSICRKVSGSTRRKRDTLSPSPEPRRAKHSVPLGFPFYLTCPMDSHHASYIWKHNEQSSPCQQSGSNCLHLIPAVAETDYGSYECVSMERDYTRVVREYQVERQVEARSSPYSYSQSNVSGLRVQRTWVIVAVVALLIVL</sequence>
<dbReference type="PANTHER" id="PTHR11036:SF80">
    <property type="entry name" value="SEMAPHORIN-7A"/>
    <property type="match status" value="1"/>
</dbReference>
<dbReference type="AlphaFoldDB" id="A0A6J2URV5"/>
<dbReference type="InterPro" id="IPR036179">
    <property type="entry name" value="Ig-like_dom_sf"/>
</dbReference>
<reference evidence="12" key="1">
    <citation type="submission" date="2025-08" db="UniProtKB">
        <authorList>
            <consortium name="RefSeq"/>
        </authorList>
    </citation>
    <scope>IDENTIFICATION</scope>
</reference>
<dbReference type="PROSITE" id="PS51004">
    <property type="entry name" value="SEMA"/>
    <property type="match status" value="1"/>
</dbReference>
<dbReference type="InterPro" id="IPR015943">
    <property type="entry name" value="WD40/YVTN_repeat-like_dom_sf"/>
</dbReference>
<dbReference type="FunFam" id="2.130.10.10:FF:000223">
    <property type="entry name" value="semaphorin-7A isoform X1"/>
    <property type="match status" value="1"/>
</dbReference>
<dbReference type="InterPro" id="IPR036352">
    <property type="entry name" value="Semap_dom_sf"/>
</dbReference>
<dbReference type="RefSeq" id="XP_030621841.1">
    <property type="nucleotide sequence ID" value="XM_030765981.1"/>
</dbReference>
<evidence type="ECO:0000256" key="2">
    <source>
        <dbReference type="ARBA" id="ARBA00009492"/>
    </source>
</evidence>
<dbReference type="SUPFAM" id="SSF101912">
    <property type="entry name" value="Sema domain"/>
    <property type="match status" value="1"/>
</dbReference>
<dbReference type="SUPFAM" id="SSF103575">
    <property type="entry name" value="Plexin repeat"/>
    <property type="match status" value="1"/>
</dbReference>
<dbReference type="GO" id="GO:0050727">
    <property type="term" value="P:regulation of inflammatory response"/>
    <property type="evidence" value="ECO:0007669"/>
    <property type="project" value="TreeGrafter"/>
</dbReference>
<dbReference type="Gene3D" id="2.130.10.10">
    <property type="entry name" value="YVTN repeat-like/Quinoprotein amine dehydrogenase"/>
    <property type="match status" value="1"/>
</dbReference>
<dbReference type="InParanoid" id="A0A6J2URV5"/>
<dbReference type="GO" id="GO:0005178">
    <property type="term" value="F:integrin binding"/>
    <property type="evidence" value="ECO:0007669"/>
    <property type="project" value="TreeGrafter"/>
</dbReference>
<feature type="region of interest" description="Disordered" evidence="7">
    <location>
        <begin position="506"/>
        <end position="526"/>
    </location>
</feature>
<dbReference type="GeneID" id="115805409"/>
<dbReference type="GO" id="GO:0001755">
    <property type="term" value="P:neural crest cell migration"/>
    <property type="evidence" value="ECO:0007669"/>
    <property type="project" value="TreeGrafter"/>
</dbReference>
<feature type="chain" id="PRO_5026682691" evidence="8">
    <location>
        <begin position="23"/>
        <end position="638"/>
    </location>
</feature>
<dbReference type="SMART" id="SM00423">
    <property type="entry name" value="PSI"/>
    <property type="match status" value="1"/>
</dbReference>
<accession>A0A6J2URV5</accession>
<organism evidence="11 12">
    <name type="scientific">Chanos chanos</name>
    <name type="common">Milkfish</name>
    <name type="synonym">Mugil chanos</name>
    <dbReference type="NCBI Taxonomy" id="29144"/>
    <lineage>
        <taxon>Eukaryota</taxon>
        <taxon>Metazoa</taxon>
        <taxon>Chordata</taxon>
        <taxon>Craniata</taxon>
        <taxon>Vertebrata</taxon>
        <taxon>Euteleostomi</taxon>
        <taxon>Actinopterygii</taxon>
        <taxon>Neopterygii</taxon>
        <taxon>Teleostei</taxon>
        <taxon>Ostariophysi</taxon>
        <taxon>Gonorynchiformes</taxon>
        <taxon>Chanidae</taxon>
        <taxon>Chanos</taxon>
    </lineage>
</organism>
<keyword evidence="8" id="KW-0732">Signal</keyword>
<evidence type="ECO:0000256" key="3">
    <source>
        <dbReference type="ARBA" id="ARBA00023136"/>
    </source>
</evidence>
<protein>
    <submittedName>
        <fullName evidence="12">Semaphorin-7A</fullName>
    </submittedName>
</protein>
<dbReference type="Proteomes" id="UP000504632">
    <property type="component" value="Chromosome 2"/>
</dbReference>
<dbReference type="Pfam" id="PF01403">
    <property type="entry name" value="Sema"/>
    <property type="match status" value="1"/>
</dbReference>
<evidence type="ECO:0000256" key="1">
    <source>
        <dbReference type="ARBA" id="ARBA00004370"/>
    </source>
</evidence>
<evidence type="ECO:0000259" key="9">
    <source>
        <dbReference type="PROSITE" id="PS50835"/>
    </source>
</evidence>
<dbReference type="GO" id="GO:0007411">
    <property type="term" value="P:axon guidance"/>
    <property type="evidence" value="ECO:0007669"/>
    <property type="project" value="TreeGrafter"/>
</dbReference>
<evidence type="ECO:0000256" key="4">
    <source>
        <dbReference type="ARBA" id="ARBA00023157"/>
    </source>
</evidence>
<dbReference type="Gene3D" id="2.60.40.10">
    <property type="entry name" value="Immunoglobulins"/>
    <property type="match status" value="1"/>
</dbReference>
<evidence type="ECO:0000256" key="5">
    <source>
        <dbReference type="ARBA" id="ARBA00023180"/>
    </source>
</evidence>
<dbReference type="GO" id="GO:0009897">
    <property type="term" value="C:external side of plasma membrane"/>
    <property type="evidence" value="ECO:0007669"/>
    <property type="project" value="TreeGrafter"/>
</dbReference>
<evidence type="ECO:0000256" key="7">
    <source>
        <dbReference type="SAM" id="MobiDB-lite"/>
    </source>
</evidence>
<dbReference type="SMART" id="SM00630">
    <property type="entry name" value="Sema"/>
    <property type="match status" value="1"/>
</dbReference>
<dbReference type="GO" id="GO:0071526">
    <property type="term" value="P:semaphorin-plexin signaling pathway"/>
    <property type="evidence" value="ECO:0007669"/>
    <property type="project" value="TreeGrafter"/>
</dbReference>
<dbReference type="InterPro" id="IPR013783">
    <property type="entry name" value="Ig-like_fold"/>
</dbReference>
<dbReference type="GO" id="GO:0030335">
    <property type="term" value="P:positive regulation of cell migration"/>
    <property type="evidence" value="ECO:0007669"/>
    <property type="project" value="TreeGrafter"/>
</dbReference>
<dbReference type="GO" id="GO:0030215">
    <property type="term" value="F:semaphorin receptor binding"/>
    <property type="evidence" value="ECO:0007669"/>
    <property type="project" value="InterPro"/>
</dbReference>
<dbReference type="PROSITE" id="PS50835">
    <property type="entry name" value="IG_LIKE"/>
    <property type="match status" value="1"/>
</dbReference>
<evidence type="ECO:0000256" key="8">
    <source>
        <dbReference type="SAM" id="SignalP"/>
    </source>
</evidence>
<dbReference type="GO" id="GO:0007229">
    <property type="term" value="P:integrin-mediated signaling pathway"/>
    <property type="evidence" value="ECO:0007669"/>
    <property type="project" value="TreeGrafter"/>
</dbReference>
<dbReference type="Gene3D" id="3.30.1680.10">
    <property type="entry name" value="ligand-binding face of the semaphorins, domain 2"/>
    <property type="match status" value="1"/>
</dbReference>
<dbReference type="FunFam" id="2.60.40.10:FF:001170">
    <property type="entry name" value="Sema domain, immunoglobulin domain (Ig), short basic domain, secreted, (Semaphorin) 3F"/>
    <property type="match status" value="1"/>
</dbReference>
<evidence type="ECO:0000313" key="12">
    <source>
        <dbReference type="RefSeq" id="XP_030621841.1"/>
    </source>
</evidence>
<evidence type="ECO:0000259" key="10">
    <source>
        <dbReference type="PROSITE" id="PS51004"/>
    </source>
</evidence>
<dbReference type="InterPro" id="IPR002165">
    <property type="entry name" value="Plexin_repeat"/>
</dbReference>
<comment type="subcellular location">
    <subcellularLocation>
        <location evidence="1">Membrane</location>
    </subcellularLocation>
</comment>
<proteinExistence type="inferred from homology"/>
<dbReference type="InterPro" id="IPR027231">
    <property type="entry name" value="Semaphorin"/>
</dbReference>
<comment type="caution">
    <text evidence="6">Lacks conserved residue(s) required for the propagation of feature annotation.</text>
</comment>
<dbReference type="Pfam" id="PF01437">
    <property type="entry name" value="PSI"/>
    <property type="match status" value="1"/>
</dbReference>
<dbReference type="CTD" id="8482"/>
<gene>
    <name evidence="12" type="primary">sema7a</name>
</gene>
<keyword evidence="4" id="KW-1015">Disulfide bond</keyword>
<dbReference type="OrthoDB" id="9988752at2759"/>
<keyword evidence="3" id="KW-0472">Membrane</keyword>
<dbReference type="InterPro" id="IPR007110">
    <property type="entry name" value="Ig-like_dom"/>
</dbReference>
<keyword evidence="11" id="KW-1185">Reference proteome</keyword>
<name>A0A6J2URV5_CHACN</name>
<evidence type="ECO:0000313" key="11">
    <source>
        <dbReference type="Proteomes" id="UP000504632"/>
    </source>
</evidence>
<evidence type="ECO:0000256" key="6">
    <source>
        <dbReference type="PROSITE-ProRule" id="PRU00352"/>
    </source>
</evidence>
<feature type="domain" description="Sema" evidence="10">
    <location>
        <begin position="8"/>
        <end position="455"/>
    </location>
</feature>
<dbReference type="InterPro" id="IPR016201">
    <property type="entry name" value="PSI"/>
</dbReference>
<comment type="similarity">
    <text evidence="2">Belongs to the semaphorin family.</text>
</comment>